<dbReference type="NCBIfam" id="TIGR00188">
    <property type="entry name" value="rnpA"/>
    <property type="match status" value="1"/>
</dbReference>
<evidence type="ECO:0000256" key="5">
    <source>
        <dbReference type="ARBA" id="ARBA00022801"/>
    </source>
</evidence>
<keyword evidence="6 7" id="KW-0694">RNA-binding</keyword>
<accession>A0A918JII4</accession>
<organism evidence="9 10">
    <name type="scientific">Advenella faeciporci</name>
    <dbReference type="NCBI Taxonomy" id="797535"/>
    <lineage>
        <taxon>Bacteria</taxon>
        <taxon>Pseudomonadati</taxon>
        <taxon>Pseudomonadota</taxon>
        <taxon>Betaproteobacteria</taxon>
        <taxon>Burkholderiales</taxon>
        <taxon>Alcaligenaceae</taxon>
    </lineage>
</organism>
<protein>
    <recommendedName>
        <fullName evidence="7 8">Ribonuclease P protein component</fullName>
        <shortName evidence="7">RNase P protein</shortName>
        <shortName evidence="7">RNaseP protein</shortName>
        <ecNumber evidence="7 8">3.1.26.5</ecNumber>
    </recommendedName>
    <alternativeName>
        <fullName evidence="7">Protein C5</fullName>
    </alternativeName>
</protein>
<comment type="similarity">
    <text evidence="7">Belongs to the RnpA family.</text>
</comment>
<evidence type="ECO:0000256" key="7">
    <source>
        <dbReference type="HAMAP-Rule" id="MF_00227"/>
    </source>
</evidence>
<sequence>MPSASYPKAARLHRPLEFTNALKGKRVSRGALFTLSKAKPVYPLTEPIARLGLVIAKRFAAKATTRNAIKRVARESFRHCRHELPACDYVIRLHGKVTPCTLTELKITIRKEIDHHFAKAKSA</sequence>
<evidence type="ECO:0000313" key="9">
    <source>
        <dbReference type="EMBL" id="GGW81722.1"/>
    </source>
</evidence>
<reference evidence="9" key="2">
    <citation type="submission" date="2020-09" db="EMBL/GenBank/DDBJ databases">
        <authorList>
            <person name="Sun Q."/>
            <person name="Kim S."/>
        </authorList>
    </citation>
    <scope>NUCLEOTIDE SEQUENCE</scope>
    <source>
        <strain evidence="9">KCTC 23732</strain>
    </source>
</reference>
<comment type="subunit">
    <text evidence="7">Consists of a catalytic RNA component (M1 or rnpB) and a protein subunit.</text>
</comment>
<dbReference type="PANTHER" id="PTHR33992:SF1">
    <property type="entry name" value="RIBONUCLEASE P PROTEIN COMPONENT"/>
    <property type="match status" value="1"/>
</dbReference>
<dbReference type="SUPFAM" id="SSF54211">
    <property type="entry name" value="Ribosomal protein S5 domain 2-like"/>
    <property type="match status" value="1"/>
</dbReference>
<dbReference type="EMBL" id="BMYS01000004">
    <property type="protein sequence ID" value="GGW81722.1"/>
    <property type="molecule type" value="Genomic_DNA"/>
</dbReference>
<dbReference type="Gene3D" id="3.30.230.10">
    <property type="match status" value="1"/>
</dbReference>
<dbReference type="AlphaFoldDB" id="A0A918JII4"/>
<dbReference type="InterPro" id="IPR020539">
    <property type="entry name" value="RNase_P_CS"/>
</dbReference>
<dbReference type="RefSeq" id="WP_189384310.1">
    <property type="nucleotide sequence ID" value="NZ_BAABFY010000056.1"/>
</dbReference>
<evidence type="ECO:0000256" key="4">
    <source>
        <dbReference type="ARBA" id="ARBA00022759"/>
    </source>
</evidence>
<dbReference type="PROSITE" id="PS00648">
    <property type="entry name" value="RIBONUCLEASE_P"/>
    <property type="match status" value="1"/>
</dbReference>
<keyword evidence="10" id="KW-1185">Reference proteome</keyword>
<keyword evidence="5 7" id="KW-0378">Hydrolase</keyword>
<keyword evidence="3 7" id="KW-0540">Nuclease</keyword>
<dbReference type="HAMAP" id="MF_00227">
    <property type="entry name" value="RNase_P"/>
    <property type="match status" value="1"/>
</dbReference>
<dbReference type="InterPro" id="IPR000100">
    <property type="entry name" value="RNase_P"/>
</dbReference>
<keyword evidence="2 7" id="KW-0819">tRNA processing</keyword>
<dbReference type="PANTHER" id="PTHR33992">
    <property type="entry name" value="RIBONUCLEASE P PROTEIN COMPONENT"/>
    <property type="match status" value="1"/>
</dbReference>
<evidence type="ECO:0000256" key="2">
    <source>
        <dbReference type="ARBA" id="ARBA00022694"/>
    </source>
</evidence>
<dbReference type="InterPro" id="IPR014721">
    <property type="entry name" value="Ribsml_uS5_D2-typ_fold_subgr"/>
</dbReference>
<dbReference type="GO" id="GO:0001682">
    <property type="term" value="P:tRNA 5'-leader removal"/>
    <property type="evidence" value="ECO:0007669"/>
    <property type="project" value="UniProtKB-UniRule"/>
</dbReference>
<dbReference type="InterPro" id="IPR020568">
    <property type="entry name" value="Ribosomal_Su5_D2-typ_SF"/>
</dbReference>
<dbReference type="GO" id="GO:0030677">
    <property type="term" value="C:ribonuclease P complex"/>
    <property type="evidence" value="ECO:0007669"/>
    <property type="project" value="TreeGrafter"/>
</dbReference>
<dbReference type="GO" id="GO:0042781">
    <property type="term" value="F:3'-tRNA processing endoribonuclease activity"/>
    <property type="evidence" value="ECO:0007669"/>
    <property type="project" value="TreeGrafter"/>
</dbReference>
<dbReference type="EC" id="3.1.26.5" evidence="7 8"/>
<evidence type="ECO:0000256" key="8">
    <source>
        <dbReference type="NCBIfam" id="TIGR00188"/>
    </source>
</evidence>
<dbReference type="GO" id="GO:0000049">
    <property type="term" value="F:tRNA binding"/>
    <property type="evidence" value="ECO:0007669"/>
    <property type="project" value="UniProtKB-UniRule"/>
</dbReference>
<evidence type="ECO:0000256" key="1">
    <source>
        <dbReference type="ARBA" id="ARBA00002663"/>
    </source>
</evidence>
<dbReference type="GO" id="GO:0004526">
    <property type="term" value="F:ribonuclease P activity"/>
    <property type="evidence" value="ECO:0007669"/>
    <property type="project" value="UniProtKB-UniRule"/>
</dbReference>
<evidence type="ECO:0000256" key="6">
    <source>
        <dbReference type="ARBA" id="ARBA00022884"/>
    </source>
</evidence>
<comment type="caution">
    <text evidence="9">The sequence shown here is derived from an EMBL/GenBank/DDBJ whole genome shotgun (WGS) entry which is preliminary data.</text>
</comment>
<proteinExistence type="inferred from homology"/>
<comment type="catalytic activity">
    <reaction evidence="7">
        <text>Endonucleolytic cleavage of RNA, removing 5'-extranucleotides from tRNA precursor.</text>
        <dbReference type="EC" id="3.1.26.5"/>
    </reaction>
</comment>
<evidence type="ECO:0000256" key="3">
    <source>
        <dbReference type="ARBA" id="ARBA00022722"/>
    </source>
</evidence>
<comment type="function">
    <text evidence="1 7">RNaseP catalyzes the removal of the 5'-leader sequence from pre-tRNA to produce the mature 5'-terminus. It can also cleave other RNA substrates such as 4.5S RNA. The protein component plays an auxiliary but essential role in vivo by binding to the 5'-leader sequence and broadening the substrate specificity of the ribozyme.</text>
</comment>
<gene>
    <name evidence="7 9" type="primary">rnpA</name>
    <name evidence="9" type="ORF">GCM10011450_09540</name>
</gene>
<name>A0A918JII4_9BURK</name>
<keyword evidence="4 7" id="KW-0255">Endonuclease</keyword>
<reference evidence="9" key="1">
    <citation type="journal article" date="2014" name="Int. J. Syst. Evol. Microbiol.">
        <title>Complete genome sequence of Corynebacterium casei LMG S-19264T (=DSM 44701T), isolated from a smear-ripened cheese.</title>
        <authorList>
            <consortium name="US DOE Joint Genome Institute (JGI-PGF)"/>
            <person name="Walter F."/>
            <person name="Albersmeier A."/>
            <person name="Kalinowski J."/>
            <person name="Ruckert C."/>
        </authorList>
    </citation>
    <scope>NUCLEOTIDE SEQUENCE</scope>
    <source>
        <strain evidence="9">KCTC 23732</strain>
    </source>
</reference>
<dbReference type="Proteomes" id="UP000608345">
    <property type="component" value="Unassembled WGS sequence"/>
</dbReference>
<dbReference type="Pfam" id="PF00825">
    <property type="entry name" value="Ribonuclease_P"/>
    <property type="match status" value="1"/>
</dbReference>
<evidence type="ECO:0000313" key="10">
    <source>
        <dbReference type="Proteomes" id="UP000608345"/>
    </source>
</evidence>